<dbReference type="CTD" id="36341396"/>
<sequence>MGAELSKRKHKYRKGKWVDKETWTGQNGEGLEPEAGLKMVDKENQCVLQWIQSITSQGKNIVLLLEERTTLDDRPSKRPQSEICMRQFNQSLEALAGKVDLSCCDWLHRIGLQQPEPKPPPALDQSDEVKEASLGGSTPEISSLSADKEGDFEVEVVEKISLGCIPEAGPVPEGIKRLTEQEEKGNEKGTDGTEQNEVVDILIAVAEDESDRKISHKASSIARLKAAIMEHTVKPKPKRRRPM</sequence>
<reference evidence="2 3" key="1">
    <citation type="journal article" date="2013" name="Nat. Genet.">
        <title>The genome of the hydatid tapeworm Echinococcus granulosus.</title>
        <authorList>
            <person name="Zheng H."/>
            <person name="Zhang W."/>
            <person name="Zhang L."/>
            <person name="Zhang Z."/>
            <person name="Li J."/>
            <person name="Lu G."/>
            <person name="Zhu Y."/>
            <person name="Wang Y."/>
            <person name="Huang Y."/>
            <person name="Liu J."/>
            <person name="Kang H."/>
            <person name="Chen J."/>
            <person name="Wang L."/>
            <person name="Chen A."/>
            <person name="Yu S."/>
            <person name="Gao Z."/>
            <person name="Jin L."/>
            <person name="Gu W."/>
            <person name="Wang Z."/>
            <person name="Zhao L."/>
            <person name="Shi B."/>
            <person name="Wen H."/>
            <person name="Lin R."/>
            <person name="Jones M.K."/>
            <person name="Brejova B."/>
            <person name="Vinar T."/>
            <person name="Zhao G."/>
            <person name="McManus D.P."/>
            <person name="Chen Z."/>
            <person name="Zhou Y."/>
            <person name="Wang S."/>
        </authorList>
    </citation>
    <scope>NUCLEOTIDE SEQUENCE [LARGE SCALE GENOMIC DNA]</scope>
</reference>
<dbReference type="KEGG" id="egl:EGR_05681"/>
<organism evidence="2 3">
    <name type="scientific">Echinococcus granulosus</name>
    <name type="common">Hydatid tapeworm</name>
    <dbReference type="NCBI Taxonomy" id="6210"/>
    <lineage>
        <taxon>Eukaryota</taxon>
        <taxon>Metazoa</taxon>
        <taxon>Spiralia</taxon>
        <taxon>Lophotrochozoa</taxon>
        <taxon>Platyhelminthes</taxon>
        <taxon>Cestoda</taxon>
        <taxon>Eucestoda</taxon>
        <taxon>Cyclophyllidea</taxon>
        <taxon>Taeniidae</taxon>
        <taxon>Echinococcus</taxon>
        <taxon>Echinococcus granulosus group</taxon>
    </lineage>
</organism>
<keyword evidence="3" id="KW-1185">Reference proteome</keyword>
<proteinExistence type="predicted"/>
<dbReference type="OMA" id="CVLQWIQ"/>
<dbReference type="RefSeq" id="XP_024350626.1">
    <property type="nucleotide sequence ID" value="XM_024494930.1"/>
</dbReference>
<evidence type="ECO:0000313" key="3">
    <source>
        <dbReference type="Proteomes" id="UP000019149"/>
    </source>
</evidence>
<feature type="region of interest" description="Disordered" evidence="1">
    <location>
        <begin position="171"/>
        <end position="195"/>
    </location>
</feature>
<gene>
    <name evidence="2" type="ORF">EGR_05681</name>
</gene>
<dbReference type="EMBL" id="APAU02000044">
    <property type="protein sequence ID" value="EUB59430.1"/>
    <property type="molecule type" value="Genomic_DNA"/>
</dbReference>
<feature type="region of interest" description="Disordered" evidence="1">
    <location>
        <begin position="112"/>
        <end position="148"/>
    </location>
</feature>
<feature type="compositionally biased region" description="Basic and acidic residues" evidence="1">
    <location>
        <begin position="174"/>
        <end position="191"/>
    </location>
</feature>
<feature type="compositionally biased region" description="Polar residues" evidence="1">
    <location>
        <begin position="135"/>
        <end position="145"/>
    </location>
</feature>
<dbReference type="AlphaFoldDB" id="W6UDL0"/>
<dbReference type="GeneID" id="36341396"/>
<name>W6UDL0_ECHGR</name>
<protein>
    <submittedName>
        <fullName evidence="2">Uncharacterized protein</fullName>
    </submittedName>
</protein>
<evidence type="ECO:0000313" key="2">
    <source>
        <dbReference type="EMBL" id="EUB59430.1"/>
    </source>
</evidence>
<evidence type="ECO:0000256" key="1">
    <source>
        <dbReference type="SAM" id="MobiDB-lite"/>
    </source>
</evidence>
<comment type="caution">
    <text evidence="2">The sequence shown here is derived from an EMBL/GenBank/DDBJ whole genome shotgun (WGS) entry which is preliminary data.</text>
</comment>
<dbReference type="Proteomes" id="UP000019149">
    <property type="component" value="Unassembled WGS sequence"/>
</dbReference>
<dbReference type="OrthoDB" id="6235539at2759"/>
<accession>W6UDL0</accession>